<name>A0AA38CRA3_TAXCH</name>
<sequence length="58" mass="6597">GTNFLTTLGDPDYGGKEDNTFEIWEEFTGSFSTVGLDLITGRFPYLSYRPKKGFKEPR</sequence>
<evidence type="ECO:0000313" key="2">
    <source>
        <dbReference type="Proteomes" id="UP000824469"/>
    </source>
</evidence>
<keyword evidence="2" id="KW-1185">Reference proteome</keyword>
<gene>
    <name evidence="1" type="ORF">KI387_012722</name>
</gene>
<organism evidence="1 2">
    <name type="scientific">Taxus chinensis</name>
    <name type="common">Chinese yew</name>
    <name type="synonym">Taxus wallichiana var. chinensis</name>
    <dbReference type="NCBI Taxonomy" id="29808"/>
    <lineage>
        <taxon>Eukaryota</taxon>
        <taxon>Viridiplantae</taxon>
        <taxon>Streptophyta</taxon>
        <taxon>Embryophyta</taxon>
        <taxon>Tracheophyta</taxon>
        <taxon>Spermatophyta</taxon>
        <taxon>Pinopsida</taxon>
        <taxon>Pinidae</taxon>
        <taxon>Conifers II</taxon>
        <taxon>Cupressales</taxon>
        <taxon>Taxaceae</taxon>
        <taxon>Taxus</taxon>
    </lineage>
</organism>
<dbReference type="Proteomes" id="UP000824469">
    <property type="component" value="Unassembled WGS sequence"/>
</dbReference>
<evidence type="ECO:0000313" key="1">
    <source>
        <dbReference type="EMBL" id="KAH9301139.1"/>
    </source>
</evidence>
<reference evidence="1 2" key="1">
    <citation type="journal article" date="2021" name="Nat. Plants">
        <title>The Taxus genome provides insights into paclitaxel biosynthesis.</title>
        <authorList>
            <person name="Xiong X."/>
            <person name="Gou J."/>
            <person name="Liao Q."/>
            <person name="Li Y."/>
            <person name="Zhou Q."/>
            <person name="Bi G."/>
            <person name="Li C."/>
            <person name="Du R."/>
            <person name="Wang X."/>
            <person name="Sun T."/>
            <person name="Guo L."/>
            <person name="Liang H."/>
            <person name="Lu P."/>
            <person name="Wu Y."/>
            <person name="Zhang Z."/>
            <person name="Ro D.K."/>
            <person name="Shang Y."/>
            <person name="Huang S."/>
            <person name="Yan J."/>
        </authorList>
    </citation>
    <scope>NUCLEOTIDE SEQUENCE [LARGE SCALE GENOMIC DNA]</scope>
    <source>
        <strain evidence="1">Ta-2019</strain>
    </source>
</reference>
<protein>
    <submittedName>
        <fullName evidence="1">Uncharacterized protein</fullName>
    </submittedName>
</protein>
<feature type="non-terminal residue" evidence="1">
    <location>
        <position position="58"/>
    </location>
</feature>
<proteinExistence type="predicted"/>
<dbReference type="EMBL" id="JAHRHJ020000009">
    <property type="protein sequence ID" value="KAH9301139.1"/>
    <property type="molecule type" value="Genomic_DNA"/>
</dbReference>
<comment type="caution">
    <text evidence="1">The sequence shown here is derived from an EMBL/GenBank/DDBJ whole genome shotgun (WGS) entry which is preliminary data.</text>
</comment>
<dbReference type="AlphaFoldDB" id="A0AA38CRA3"/>
<accession>A0AA38CRA3</accession>
<feature type="non-terminal residue" evidence="1">
    <location>
        <position position="1"/>
    </location>
</feature>